<dbReference type="EMBL" id="JAWQEG010001243">
    <property type="protein sequence ID" value="KAK3881245.1"/>
    <property type="molecule type" value="Genomic_DNA"/>
</dbReference>
<feature type="compositionally biased region" description="Basic and acidic residues" evidence="1">
    <location>
        <begin position="18"/>
        <end position="40"/>
    </location>
</feature>
<protein>
    <submittedName>
        <fullName evidence="2">Uncharacterized protein</fullName>
    </submittedName>
</protein>
<comment type="caution">
    <text evidence="2">The sequence shown here is derived from an EMBL/GenBank/DDBJ whole genome shotgun (WGS) entry which is preliminary data.</text>
</comment>
<keyword evidence="3" id="KW-1185">Reference proteome</keyword>
<dbReference type="AlphaFoldDB" id="A0AAE1KTD6"/>
<organism evidence="2 3">
    <name type="scientific">Petrolisthes cinctipes</name>
    <name type="common">Flat porcelain crab</name>
    <dbReference type="NCBI Taxonomy" id="88211"/>
    <lineage>
        <taxon>Eukaryota</taxon>
        <taxon>Metazoa</taxon>
        <taxon>Ecdysozoa</taxon>
        <taxon>Arthropoda</taxon>
        <taxon>Crustacea</taxon>
        <taxon>Multicrustacea</taxon>
        <taxon>Malacostraca</taxon>
        <taxon>Eumalacostraca</taxon>
        <taxon>Eucarida</taxon>
        <taxon>Decapoda</taxon>
        <taxon>Pleocyemata</taxon>
        <taxon>Anomura</taxon>
        <taxon>Galatheoidea</taxon>
        <taxon>Porcellanidae</taxon>
        <taxon>Petrolisthes</taxon>
    </lineage>
</organism>
<reference evidence="2" key="1">
    <citation type="submission" date="2023-10" db="EMBL/GenBank/DDBJ databases">
        <title>Genome assemblies of two species of porcelain crab, Petrolisthes cinctipes and Petrolisthes manimaculis (Anomura: Porcellanidae).</title>
        <authorList>
            <person name="Angst P."/>
        </authorList>
    </citation>
    <scope>NUCLEOTIDE SEQUENCE</scope>
    <source>
        <strain evidence="2">PB745_01</strain>
        <tissue evidence="2">Gill</tissue>
    </source>
</reference>
<dbReference type="Proteomes" id="UP001286313">
    <property type="component" value="Unassembled WGS sequence"/>
</dbReference>
<name>A0AAE1KTD6_PETCI</name>
<evidence type="ECO:0000256" key="1">
    <source>
        <dbReference type="SAM" id="MobiDB-lite"/>
    </source>
</evidence>
<evidence type="ECO:0000313" key="2">
    <source>
        <dbReference type="EMBL" id="KAK3881245.1"/>
    </source>
</evidence>
<feature type="region of interest" description="Disordered" evidence="1">
    <location>
        <begin position="1"/>
        <end position="40"/>
    </location>
</feature>
<accession>A0AAE1KTD6</accession>
<proteinExistence type="predicted"/>
<evidence type="ECO:0000313" key="3">
    <source>
        <dbReference type="Proteomes" id="UP001286313"/>
    </source>
</evidence>
<sequence length="119" mass="13099">MRDSGKRGSQWGELEGEGCERKDMSHPTKENIGEERGQLKFGEQKVKTVPELPDTFTNVRLTFCTKKKPSPPQSGVTHLSVEATIGNGERVGGVGYCDRWASGCDLVSPPCFTEERKAI</sequence>
<gene>
    <name evidence="2" type="ORF">Pcinc_014327</name>
</gene>